<feature type="compositionally biased region" description="Polar residues" evidence="8">
    <location>
        <begin position="1877"/>
        <end position="1892"/>
    </location>
</feature>
<dbReference type="SUPFAM" id="SSF55048">
    <property type="entry name" value="Probable ACP-binding domain of malonyl-CoA ACP transacylase"/>
    <property type="match status" value="1"/>
</dbReference>
<dbReference type="InterPro" id="IPR014043">
    <property type="entry name" value="Acyl_transferase_dom"/>
</dbReference>
<dbReference type="Gene3D" id="3.40.50.720">
    <property type="entry name" value="NAD(P)-binding Rossmann-like Domain"/>
    <property type="match status" value="1"/>
</dbReference>
<dbReference type="Pfam" id="PF00975">
    <property type="entry name" value="Thioesterase"/>
    <property type="match status" value="1"/>
</dbReference>
<dbReference type="InterPro" id="IPR006162">
    <property type="entry name" value="Ppantetheine_attach_site"/>
</dbReference>
<dbReference type="Pfam" id="PF00698">
    <property type="entry name" value="Acyl_transf_1"/>
    <property type="match status" value="1"/>
</dbReference>
<dbReference type="RefSeq" id="WP_213172686.1">
    <property type="nucleotide sequence ID" value="NZ_CP070496.1"/>
</dbReference>
<dbReference type="PROSITE" id="PS50075">
    <property type="entry name" value="CARRIER"/>
    <property type="match status" value="3"/>
</dbReference>
<dbReference type="Gene3D" id="3.30.559.10">
    <property type="entry name" value="Chloramphenicol acetyltransferase-like domain"/>
    <property type="match status" value="2"/>
</dbReference>
<dbReference type="Pfam" id="PF00668">
    <property type="entry name" value="Condensation"/>
    <property type="match status" value="2"/>
</dbReference>
<comment type="cofactor">
    <cofactor evidence="1">
        <name>pantetheine 4'-phosphate</name>
        <dbReference type="ChEBI" id="CHEBI:47942"/>
    </cofactor>
</comment>
<dbReference type="GO" id="GO:0031177">
    <property type="term" value="F:phosphopantetheine binding"/>
    <property type="evidence" value="ECO:0007669"/>
    <property type="project" value="InterPro"/>
</dbReference>
<dbReference type="InterPro" id="IPR023213">
    <property type="entry name" value="CAT-like_dom_sf"/>
</dbReference>
<dbReference type="InterPro" id="IPR016036">
    <property type="entry name" value="Malonyl_transacylase_ACP-bd"/>
</dbReference>
<evidence type="ECO:0000313" key="12">
    <source>
        <dbReference type="Proteomes" id="UP000662939"/>
    </source>
</evidence>
<evidence type="ECO:0000313" key="11">
    <source>
        <dbReference type="EMBL" id="QSB06675.1"/>
    </source>
</evidence>
<dbReference type="PROSITE" id="PS52004">
    <property type="entry name" value="KS3_2"/>
    <property type="match status" value="1"/>
</dbReference>
<dbReference type="CDD" id="cd00833">
    <property type="entry name" value="PKS"/>
    <property type="match status" value="1"/>
</dbReference>
<dbReference type="SUPFAM" id="SSF52151">
    <property type="entry name" value="FabD/lysophospholipase-like"/>
    <property type="match status" value="1"/>
</dbReference>
<dbReference type="InterPro" id="IPR020841">
    <property type="entry name" value="PKS_Beta-ketoAc_synthase_dom"/>
</dbReference>
<dbReference type="GO" id="GO:0004312">
    <property type="term" value="F:fatty acid synthase activity"/>
    <property type="evidence" value="ECO:0007669"/>
    <property type="project" value="TreeGrafter"/>
</dbReference>
<dbReference type="InterPro" id="IPR032821">
    <property type="entry name" value="PKS_assoc"/>
</dbReference>
<evidence type="ECO:0000256" key="4">
    <source>
        <dbReference type="ARBA" id="ARBA00022553"/>
    </source>
</evidence>
<dbReference type="Pfam" id="PF02801">
    <property type="entry name" value="Ketoacyl-synt_C"/>
    <property type="match status" value="1"/>
</dbReference>
<dbReference type="Gene3D" id="3.40.47.10">
    <property type="match status" value="1"/>
</dbReference>
<dbReference type="Pfam" id="PF16197">
    <property type="entry name" value="KAsynt_C_assoc"/>
    <property type="match status" value="1"/>
</dbReference>
<gene>
    <name evidence="11" type="ORF">JQS30_07215</name>
</gene>
<evidence type="ECO:0000256" key="2">
    <source>
        <dbReference type="ARBA" id="ARBA00004924"/>
    </source>
</evidence>
<dbReference type="InterPro" id="IPR009081">
    <property type="entry name" value="PP-bd_ACP"/>
</dbReference>
<dbReference type="SMART" id="SM00823">
    <property type="entry name" value="PKS_PP"/>
    <property type="match status" value="3"/>
</dbReference>
<dbReference type="InterPro" id="IPR020802">
    <property type="entry name" value="TesA-like"/>
</dbReference>
<name>A0A895XTN5_9ACTN</name>
<dbReference type="InterPro" id="IPR029058">
    <property type="entry name" value="AB_hydrolase_fold"/>
</dbReference>
<dbReference type="InterPro" id="IPR013968">
    <property type="entry name" value="PKS_KR"/>
</dbReference>
<dbReference type="SMART" id="SM00824">
    <property type="entry name" value="PKS_TE"/>
    <property type="match status" value="1"/>
</dbReference>
<dbReference type="CDD" id="cd19535">
    <property type="entry name" value="Cyc_NRPS"/>
    <property type="match status" value="1"/>
</dbReference>
<dbReference type="InterPro" id="IPR001227">
    <property type="entry name" value="Ac_transferase_dom_sf"/>
</dbReference>
<feature type="region of interest" description="Disordered" evidence="8">
    <location>
        <begin position="2428"/>
        <end position="2452"/>
    </location>
</feature>
<dbReference type="GO" id="GO:0006633">
    <property type="term" value="P:fatty acid biosynthetic process"/>
    <property type="evidence" value="ECO:0007669"/>
    <property type="project" value="TreeGrafter"/>
</dbReference>
<evidence type="ECO:0000259" key="10">
    <source>
        <dbReference type="PROSITE" id="PS52004"/>
    </source>
</evidence>
<dbReference type="InterPro" id="IPR036291">
    <property type="entry name" value="NAD(P)-bd_dom_sf"/>
</dbReference>
<dbReference type="KEGG" id="nav:JQS30_07215"/>
<dbReference type="InterPro" id="IPR020806">
    <property type="entry name" value="PKS_PP-bd"/>
</dbReference>
<dbReference type="PANTHER" id="PTHR43775:SF51">
    <property type="entry name" value="INACTIVE PHENOLPHTHIOCEROL SYNTHESIS POLYKETIDE SYNTHASE TYPE I PKS1-RELATED"/>
    <property type="match status" value="1"/>
</dbReference>
<feature type="domain" description="Ketosynthase family 3 (KS3)" evidence="10">
    <location>
        <begin position="14"/>
        <end position="440"/>
    </location>
</feature>
<dbReference type="InterPro" id="IPR016035">
    <property type="entry name" value="Acyl_Trfase/lysoPLipase"/>
</dbReference>
<dbReference type="SMART" id="SM00822">
    <property type="entry name" value="PKS_KR"/>
    <property type="match status" value="1"/>
</dbReference>
<dbReference type="InterPro" id="IPR016039">
    <property type="entry name" value="Thiolase-like"/>
</dbReference>
<evidence type="ECO:0000256" key="1">
    <source>
        <dbReference type="ARBA" id="ARBA00001957"/>
    </source>
</evidence>
<dbReference type="SUPFAM" id="SSF53474">
    <property type="entry name" value="alpha/beta-Hydrolases"/>
    <property type="match status" value="1"/>
</dbReference>
<evidence type="ECO:0000256" key="6">
    <source>
        <dbReference type="ARBA" id="ARBA00022679"/>
    </source>
</evidence>
<keyword evidence="5" id="KW-0436">Ligase</keyword>
<evidence type="ECO:0000259" key="9">
    <source>
        <dbReference type="PROSITE" id="PS50075"/>
    </source>
</evidence>
<dbReference type="SUPFAM" id="SSF52777">
    <property type="entry name" value="CoA-dependent acyltransferases"/>
    <property type="match status" value="4"/>
</dbReference>
<accession>A0A895XTN5</accession>
<keyword evidence="6" id="KW-0808">Transferase</keyword>
<dbReference type="InterPro" id="IPR014031">
    <property type="entry name" value="Ketoacyl_synth_C"/>
</dbReference>
<dbReference type="FunFam" id="3.30.559.10:FF:000023">
    <property type="entry name" value="Non-ribosomal peptide synthetase"/>
    <property type="match status" value="1"/>
</dbReference>
<dbReference type="InterPro" id="IPR036736">
    <property type="entry name" value="ACP-like_sf"/>
</dbReference>
<dbReference type="Gene3D" id="3.30.70.3290">
    <property type="match status" value="1"/>
</dbReference>
<dbReference type="Pfam" id="PF08659">
    <property type="entry name" value="KR"/>
    <property type="match status" value="1"/>
</dbReference>
<dbReference type="SUPFAM" id="SSF47336">
    <property type="entry name" value="ACP-like"/>
    <property type="match status" value="3"/>
</dbReference>
<comment type="pathway">
    <text evidence="2">Siderophore biosynthesis.</text>
</comment>
<feature type="domain" description="Carrier" evidence="9">
    <location>
        <begin position="2454"/>
        <end position="2530"/>
    </location>
</feature>
<dbReference type="InterPro" id="IPR050091">
    <property type="entry name" value="PKS_NRPS_Biosynth_Enz"/>
</dbReference>
<feature type="domain" description="Carrier" evidence="9">
    <location>
        <begin position="1335"/>
        <end position="1410"/>
    </location>
</feature>
<reference evidence="11" key="1">
    <citation type="submission" date="2021-02" db="EMBL/GenBank/DDBJ databases">
        <title>Natronoglycomyces albus gen. nov., sp. nov, a haloalkaliphilic actinobacterium from a soda solonchak soil.</title>
        <authorList>
            <person name="Sorokin D.Y."/>
            <person name="Khijniak T.V."/>
            <person name="Zakharycheva A.P."/>
            <person name="Boueva O.V."/>
            <person name="Ariskina E.V."/>
            <person name="Hahnke R.L."/>
            <person name="Bunk B."/>
            <person name="Sproer C."/>
            <person name="Schumann P."/>
            <person name="Evtushenko L.I."/>
            <person name="Kublanov I.V."/>
        </authorList>
    </citation>
    <scope>NUCLEOTIDE SEQUENCE</scope>
    <source>
        <strain evidence="11">DSM 106290</strain>
    </source>
</reference>
<keyword evidence="7" id="KW-0012">Acyltransferase</keyword>
<organism evidence="11 12">
    <name type="scientific">Natronoglycomyces albus</name>
    <dbReference type="NCBI Taxonomy" id="2811108"/>
    <lineage>
        <taxon>Bacteria</taxon>
        <taxon>Bacillati</taxon>
        <taxon>Actinomycetota</taxon>
        <taxon>Actinomycetes</taxon>
        <taxon>Glycomycetales</taxon>
        <taxon>Glycomycetaceae</taxon>
        <taxon>Natronoglycomyces</taxon>
    </lineage>
</organism>
<dbReference type="InterPro" id="IPR001031">
    <property type="entry name" value="Thioesterase"/>
</dbReference>
<evidence type="ECO:0000256" key="3">
    <source>
        <dbReference type="ARBA" id="ARBA00022450"/>
    </source>
</evidence>
<evidence type="ECO:0000256" key="8">
    <source>
        <dbReference type="SAM" id="MobiDB-lite"/>
    </source>
</evidence>
<evidence type="ECO:0000256" key="5">
    <source>
        <dbReference type="ARBA" id="ARBA00022598"/>
    </source>
</evidence>
<feature type="region of interest" description="Disordered" evidence="8">
    <location>
        <begin position="1852"/>
        <end position="1892"/>
    </location>
</feature>
<feature type="region of interest" description="Disordered" evidence="8">
    <location>
        <begin position="879"/>
        <end position="908"/>
    </location>
</feature>
<dbReference type="Pfam" id="PF00550">
    <property type="entry name" value="PP-binding"/>
    <property type="match status" value="3"/>
</dbReference>
<feature type="domain" description="Carrier" evidence="9">
    <location>
        <begin position="1888"/>
        <end position="1964"/>
    </location>
</feature>
<keyword evidence="4" id="KW-0597">Phosphoprotein</keyword>
<dbReference type="SMART" id="SM00825">
    <property type="entry name" value="PKS_KS"/>
    <property type="match status" value="1"/>
</dbReference>
<dbReference type="SMART" id="SM00827">
    <property type="entry name" value="PKS_AT"/>
    <property type="match status" value="1"/>
</dbReference>
<dbReference type="SUPFAM" id="SSF53901">
    <property type="entry name" value="Thiolase-like"/>
    <property type="match status" value="1"/>
</dbReference>
<keyword evidence="3" id="KW-0596">Phosphopantetheine</keyword>
<dbReference type="Gene3D" id="1.10.1200.10">
    <property type="entry name" value="ACP-like"/>
    <property type="match status" value="2"/>
</dbReference>
<dbReference type="InterPro" id="IPR057326">
    <property type="entry name" value="KR_dom"/>
</dbReference>
<sequence>MSSPHVDSHDYVPDHRVAVVAMSCRFPGATTLAEYEDLIRSGREGLTRLDAQALRRAQVPTAVSRRPGYVPVSGILPDPTAIDAAALGLSETEAELMDPQQRVFLECAAEALESACLATPDRRGTVGVFAGQSLSSYLIDNLRDRFHPRGGDDPVDSLFLHGLNVADYLPQRTARVLGLTGPTLAVGATCATSLVAIHLAVNSLLSHECDTALAGGVTLRLPQDQGYLSVPDGPFSSDGHTRAYGAEATGTVFTQGAGVVVLRRLSDALADGDDIYAVVLGSAIGNDGPDSVAFSAPSVRGQARVIAEAQAVADVAPDQIGLIEGHGTGTALGDPIEVRALNEVFGHAEQPWCALGSVKSLIGHTDAAAGVAGFIKAALAVSGGYLPPTAHAQTPNPNLPLEHSALRLSTELRPWEAPRRIAGVSSFGIGGVNSHLILEAPPQPKPTAHRPTVADSHVTLLSAADREALRQRTEDVQHLLASEDEPARLASAFAHGARRHPWRGALVSNGRGEVTIAAPPVSAPSTPPQLIFAFPGGGAQFPGMAADLYRSEPDFTRSLDRLANLFSAETGCDPRDIAVANAVANQPGTGLPALFAVEVAMAQLLESYGLRPDVLLGHSVGEYAAAVIAGALSEADACRLVAERSRLMQTLPPGSMVTVALPTTEVAELLAAHPGIDLAAVNAPQLCVLAGAQADIAALESDLQRRGVEHHRVDVAVAAHSRHVEPVMAQLRQLVDTFPPQRPHRTMISTLDGDLVTGPLEPEHWVRHLRGTVRMDRALDTATALGDSLLIQPGPGASLASIATGEGIRDRLTTFATASEATTAGAGRRALLECLGQAWSHGIELDLDRLVPRQPGRRVPTYPWQRRRYALPHLLGATRAQREASGPQPSPDNPLQLPSWRRDRPARRQPLRTKRLALLADWAEHTSLATAARQRFAHITSEVEEETDIVMMVSNPADPTDVAGELKRWQRLAQSFAATGARPLLHVTCAAEAVTGGEEINPAATAASGLPRVLAQEFAGTRWRTLDLETAPITEAACDAVLDELADLHSDLDEAAKASHVAIRGTHRWTRRWESWTPEDTSEQTSVEAPWIITGGFGNVGLALARRLREKSPHTPVILLGRTLPAPDDPRWERWCDLKGPNVEAHQVDVAQPGALGEVLHDISGRHGSLGVIVHAPVSIDLAPLADLDEAAITAALAPKVRGAVELAQAIDAAHTKPDRVILMSSAAGTIGGFGLGAYVAAGRFLDGLACSRGWLSVNWDRIRLGTAQEENTASEVSLRHAIDIDDVVDLLLRLPTLPWNGYLAASPTELNTRSRALDITRRAGVNGTGGEPSPLDDPAQQLIAAIWSEVLGREVRSAEDDFFALGGHSLLATRVLALLRERHGIELRLRDLLSSSTVSACAGLIDVSEIAAVEVQSTASPSTATPLDRFGLTRVQHAYWIGRTRGVDPSRSGEQGVGCHFYLEYDCPQLDVERYENAWRRVIERHPMMRTVITASGEHRLLDPPPHFELSVDDLREHCATEAETRLESIRARLSTRVADPARWPLIHPQVVLLPGGRARLLLSVDVLVCDSASWMLIDRELCTLYRDPDTSLPPVPTTFAACVAADAARSESPRYRAAKEYWTKRVPTLPEGPPIASTEATGRPHFTRLAAQIPAQRWQYLRQQAAAQRVTPTALVLNRYCEALANWSGRRHFSVTLTVFDRPPVPGVERVVGEFSSMIVHEANLGEDTARQWEAVRATQDRLADDLDHRLYSGLEVLTDWSRSRGKSSNVPVVFTSMLGLDRLGGDQPHDHEWLGSQVDGISQTPQVWLDHQAFEHRGALVLQWDVCDSVLDLDAARAHFERYVAALAEDEPTETNSDQPQPGTVGAAVDSARQPASTEAISEGETSIPTEETLKSLWAEVLNLDEADIGDHSFLALGGDSLMAVRMAAELRRRTGFVLPLTQVRADVTINELAALMRGNTDSSTEVPLVRREDPFAPFGLLPLQQAYFVGQSGAWDISYETAHVSTDIEAVTEGSFDADTIASALRLATERLWRHHPMLRAQILPDGTQRIRPESDTSWRTPVEVHDLTALADPAERLEQIRSHWASCGPDPRHECGVRVGFSILSAQRGRLHIASSLLIMDGWSNGLYFRELLAQLNEPTSLGAPFDIDFGDYVASVTAPDQQRAQEADRQWWNERLEDLPAAPALPRQRHISEVKNEQMTMREFRLTPDKWQRLRQMCQRFEVTPASALLTVFTLALNDVTGQQRMLLNTLQHNRLPLHEDVDSMIGPFSRTALLPVELSEADFVSLCERIGEQQRVCDEHRRVSAVDIGRQMARRGGRTSSVAPVVFQSTIGMDAALGGSPTNQAGVLGRVDDATYDQRLRTPQVELELRTYDIQGHLVISLASVDELFGDGVAQTISHTIHERLQALLNEEEWTVTQTLATEPNPRWDSPKDLEPTPSQPRQGNEPIAAETLAQVSAVWTRLLDLEEQPGPKADFFALGGDSLLAVRMVGALRRDLGIDVDMRRFLREPTLQELCRDAQAVEGFAAAAASTVEMTHLRKGLFELRSGTGRPVFLLHPSGGDILCYVELSRLLETSRPILAIGDPGLEGHAMPTAIPALAECYRRLIADVQPQGPWTIGGWSMGGTVAHEVARLIHAGHGAVDRLLMIDSNSPERIVALAGLDAQATEEQQRLRQLRSTEAFLGLDMGPHQDWRSLAQALVKANAAASVEALEERFAVFSRHLRGLADHHAGVLPASIESVLLRASVTSPRNSGQGMGVDDADDPQLGWSAWIPGPLTVVDIDAHHYSILRDPAVAHVAKILSRAL</sequence>
<evidence type="ECO:0000256" key="7">
    <source>
        <dbReference type="ARBA" id="ARBA00023315"/>
    </source>
</evidence>
<dbReference type="InterPro" id="IPR057737">
    <property type="entry name" value="Condensation_MtbB-like"/>
</dbReference>
<dbReference type="SUPFAM" id="SSF51735">
    <property type="entry name" value="NAD(P)-binding Rossmann-fold domains"/>
    <property type="match status" value="2"/>
</dbReference>
<protein>
    <submittedName>
        <fullName evidence="11">SDR family NAD(P)-dependent oxidoreductase</fullName>
    </submittedName>
</protein>
<dbReference type="Gene3D" id="3.30.559.30">
    <property type="entry name" value="Nonribosomal peptide synthetase, condensation domain"/>
    <property type="match status" value="2"/>
</dbReference>
<dbReference type="InterPro" id="IPR001242">
    <property type="entry name" value="Condensation_dom"/>
</dbReference>
<proteinExistence type="predicted"/>
<dbReference type="Pfam" id="PF00109">
    <property type="entry name" value="ketoacyl-synt"/>
    <property type="match status" value="1"/>
</dbReference>
<dbReference type="Gene3D" id="3.40.50.1820">
    <property type="entry name" value="alpha/beta hydrolase"/>
    <property type="match status" value="2"/>
</dbReference>
<dbReference type="InterPro" id="IPR014030">
    <property type="entry name" value="Ketoacyl_synth_N"/>
</dbReference>
<dbReference type="Proteomes" id="UP000662939">
    <property type="component" value="Chromosome"/>
</dbReference>
<dbReference type="PANTHER" id="PTHR43775">
    <property type="entry name" value="FATTY ACID SYNTHASE"/>
    <property type="match status" value="1"/>
</dbReference>
<dbReference type="EMBL" id="CP070496">
    <property type="protein sequence ID" value="QSB06675.1"/>
    <property type="molecule type" value="Genomic_DNA"/>
</dbReference>
<keyword evidence="12" id="KW-1185">Reference proteome</keyword>
<dbReference type="Gene3D" id="3.40.366.10">
    <property type="entry name" value="Malonyl-Coenzyme A Acyl Carrier Protein, domain 2"/>
    <property type="match status" value="1"/>
</dbReference>
<dbReference type="PROSITE" id="PS00012">
    <property type="entry name" value="PHOSPHOPANTETHEINE"/>
    <property type="match status" value="3"/>
</dbReference>